<evidence type="ECO:0000256" key="1">
    <source>
        <dbReference type="SAM" id="Phobius"/>
    </source>
</evidence>
<accession>A0AAJ4VVK4</accession>
<organism evidence="2 5">
    <name type="scientific">Paraburkholderia hospita</name>
    <dbReference type="NCBI Taxonomy" id="169430"/>
    <lineage>
        <taxon>Bacteria</taxon>
        <taxon>Pseudomonadati</taxon>
        <taxon>Pseudomonadota</taxon>
        <taxon>Betaproteobacteria</taxon>
        <taxon>Burkholderiales</taxon>
        <taxon>Burkholderiaceae</taxon>
        <taxon>Paraburkholderia</taxon>
    </lineage>
</organism>
<feature type="transmembrane region" description="Helical" evidence="1">
    <location>
        <begin position="47"/>
        <end position="64"/>
    </location>
</feature>
<keyword evidence="1" id="KW-1133">Transmembrane helix</keyword>
<keyword evidence="1" id="KW-0812">Transmembrane</keyword>
<evidence type="ECO:0000313" key="3">
    <source>
        <dbReference type="EMBL" id="EIN00672.1"/>
    </source>
</evidence>
<sequence>MKLSHKLASHKAGPVWGLAFGLLVTLAGIGLWCNAKLSASTGQFDESLSVAAVLVGVLAAIYALHELRHR</sequence>
<gene>
    <name evidence="2" type="ORF">C2L64_29695</name>
    <name evidence="3" type="ORF">WQE_12381</name>
</gene>
<dbReference type="AlphaFoldDB" id="A0AAJ4VVK4"/>
<protein>
    <submittedName>
        <fullName evidence="2">Uncharacterized protein</fullName>
    </submittedName>
</protein>
<dbReference type="KEGG" id="phs:C2L64_29695"/>
<dbReference type="GeneID" id="55532483"/>
<dbReference type="EMBL" id="AKAU01000076">
    <property type="protein sequence ID" value="EIN00672.1"/>
    <property type="molecule type" value="Genomic_DNA"/>
</dbReference>
<keyword evidence="1" id="KW-0472">Membrane</keyword>
<feature type="transmembrane region" description="Helical" evidence="1">
    <location>
        <begin position="12"/>
        <end position="32"/>
    </location>
</feature>
<reference evidence="2 5" key="2">
    <citation type="submission" date="2018-01" db="EMBL/GenBank/DDBJ databases">
        <title>Species boundaries and ecological features among Paraburkholderia terrae DSMZ17804T, P. hospita DSMZ17164T and P. caribensis DSMZ13236T.</title>
        <authorList>
            <person name="Pratama A.A."/>
        </authorList>
    </citation>
    <scope>NUCLEOTIDE SEQUENCE [LARGE SCALE GENOMIC DNA]</scope>
    <source>
        <strain evidence="2 5">DSM 17164</strain>
    </source>
</reference>
<dbReference type="EMBL" id="CP026106">
    <property type="protein sequence ID" value="AUT72348.1"/>
    <property type="molecule type" value="Genomic_DNA"/>
</dbReference>
<keyword evidence="4" id="KW-1185">Reference proteome</keyword>
<dbReference type="RefSeq" id="WP_007580994.1">
    <property type="nucleotide sequence ID" value="NZ_AKAU01000076.1"/>
</dbReference>
<reference evidence="3 4" key="1">
    <citation type="journal article" date="2012" name="J. Bacteriol.">
        <title>Draft Genome Sequence of the Soil Bacterium Burkholderia terrae Strain BS001, Which Interacts with Fungal Surface Structures.</title>
        <authorList>
            <person name="Nazir R."/>
            <person name="Hansen M.A."/>
            <person name="Sorensen S."/>
            <person name="van Elsas J.D."/>
        </authorList>
    </citation>
    <scope>NUCLEOTIDE SEQUENCE [LARGE SCALE GENOMIC DNA]</scope>
    <source>
        <strain evidence="3 4">BS001</strain>
    </source>
</reference>
<name>A0AAJ4VVK4_9BURK</name>
<dbReference type="Proteomes" id="UP000004980">
    <property type="component" value="Unassembled WGS sequence"/>
</dbReference>
<evidence type="ECO:0000313" key="2">
    <source>
        <dbReference type="EMBL" id="AUT72348.1"/>
    </source>
</evidence>
<evidence type="ECO:0000313" key="5">
    <source>
        <dbReference type="Proteomes" id="UP000236649"/>
    </source>
</evidence>
<dbReference type="Proteomes" id="UP000236649">
    <property type="component" value="Chromosome 2"/>
</dbReference>
<evidence type="ECO:0000313" key="4">
    <source>
        <dbReference type="Proteomes" id="UP000004980"/>
    </source>
</evidence>
<proteinExistence type="predicted"/>